<dbReference type="Proteomes" id="UP000813462">
    <property type="component" value="Unassembled WGS sequence"/>
</dbReference>
<evidence type="ECO:0000313" key="3">
    <source>
        <dbReference type="Proteomes" id="UP000813462"/>
    </source>
</evidence>
<keyword evidence="1" id="KW-1133">Transmembrane helix</keyword>
<gene>
    <name evidence="2" type="ORF">FEM48_Zijuj05G0091600</name>
</gene>
<evidence type="ECO:0000256" key="1">
    <source>
        <dbReference type="SAM" id="Phobius"/>
    </source>
</evidence>
<evidence type="ECO:0000313" key="2">
    <source>
        <dbReference type="EMBL" id="KAH7528621.1"/>
    </source>
</evidence>
<protein>
    <submittedName>
        <fullName evidence="2">Uncharacterized protein</fullName>
    </submittedName>
</protein>
<comment type="caution">
    <text evidence="2">The sequence shown here is derived from an EMBL/GenBank/DDBJ whole genome shotgun (WGS) entry which is preliminary data.</text>
</comment>
<organism evidence="2 3">
    <name type="scientific">Ziziphus jujuba var. spinosa</name>
    <dbReference type="NCBI Taxonomy" id="714518"/>
    <lineage>
        <taxon>Eukaryota</taxon>
        <taxon>Viridiplantae</taxon>
        <taxon>Streptophyta</taxon>
        <taxon>Embryophyta</taxon>
        <taxon>Tracheophyta</taxon>
        <taxon>Spermatophyta</taxon>
        <taxon>Magnoliopsida</taxon>
        <taxon>eudicotyledons</taxon>
        <taxon>Gunneridae</taxon>
        <taxon>Pentapetalae</taxon>
        <taxon>rosids</taxon>
        <taxon>fabids</taxon>
        <taxon>Rosales</taxon>
        <taxon>Rhamnaceae</taxon>
        <taxon>Paliureae</taxon>
        <taxon>Ziziphus</taxon>
    </lineage>
</organism>
<dbReference type="EMBL" id="JAEACU010000005">
    <property type="protein sequence ID" value="KAH7528621.1"/>
    <property type="molecule type" value="Genomic_DNA"/>
</dbReference>
<name>A0A978VE32_ZIZJJ</name>
<dbReference type="AlphaFoldDB" id="A0A978VE32"/>
<reference evidence="2" key="1">
    <citation type="journal article" date="2021" name="Front. Plant Sci.">
        <title>Chromosome-Scale Genome Assembly for Chinese Sour Jujube and Insights Into Its Genome Evolution and Domestication Signature.</title>
        <authorList>
            <person name="Shen L.-Y."/>
            <person name="Luo H."/>
            <person name="Wang X.-L."/>
            <person name="Wang X.-M."/>
            <person name="Qiu X.-J."/>
            <person name="Liu H."/>
            <person name="Zhou S.-S."/>
            <person name="Jia K.-H."/>
            <person name="Nie S."/>
            <person name="Bao Y.-T."/>
            <person name="Zhang R.-G."/>
            <person name="Yun Q.-Z."/>
            <person name="Chai Y.-H."/>
            <person name="Lu J.-Y."/>
            <person name="Li Y."/>
            <person name="Zhao S.-W."/>
            <person name="Mao J.-F."/>
            <person name="Jia S.-G."/>
            <person name="Mao Y.-M."/>
        </authorList>
    </citation>
    <scope>NUCLEOTIDE SEQUENCE</scope>
    <source>
        <strain evidence="2">AT0</strain>
        <tissue evidence="2">Leaf</tissue>
    </source>
</reference>
<keyword evidence="1" id="KW-0812">Transmembrane</keyword>
<proteinExistence type="predicted"/>
<sequence>MLIVDLIMTLDLMVVFLTMVVYITSVKPFRVQINILLLVFKDQHLRIKFFMLSSKYMLEEEVEVGILVEVVVEIPSQLVRFVKLMFNTQQFVPSQFHRSQQAINQPFEVQSQNSILPLPASHIPTPRSQAYSNSSNHPSPVASSGYNKDFLAYSQPSNSQIQGHLVYTNDAYQNSGGYNTISPVVTISEKFAGACQVATPMTLADSS</sequence>
<keyword evidence="1" id="KW-0472">Membrane</keyword>
<accession>A0A978VE32</accession>
<feature type="transmembrane region" description="Helical" evidence="1">
    <location>
        <begin position="6"/>
        <end position="24"/>
    </location>
</feature>